<keyword evidence="1" id="KW-1133">Transmembrane helix</keyword>
<name>A0A7S3UY57_9STRA</name>
<sequence>MVQYCFWLKFTLSLSVLLVFLSSKHVQAELSRDLQSDDKCCKALTAECLACAEGIPVEEYCAVKYMVAGCREVNGEYELDNHVEYEHSEYEYEYLDEIYEYEEVKHQCCTAMTPLCIGCTRGMDREEFCRTEDGVKFPECSQFRHDIAEKEQKTTKSRSSGQIFFIVSAVLFMSFGAATVFYCTYFKPGIEASGKAVETDSKQYVDPVADHSTYV</sequence>
<gene>
    <name evidence="3" type="ORF">ASTO00021_LOCUS10902</name>
</gene>
<evidence type="ECO:0000256" key="2">
    <source>
        <dbReference type="SAM" id="SignalP"/>
    </source>
</evidence>
<accession>A0A7S3UY57</accession>
<dbReference type="EMBL" id="HBIN01014412">
    <property type="protein sequence ID" value="CAE0440772.1"/>
    <property type="molecule type" value="Transcribed_RNA"/>
</dbReference>
<keyword evidence="1" id="KW-0812">Transmembrane</keyword>
<keyword evidence="2" id="KW-0732">Signal</keyword>
<reference evidence="3" key="1">
    <citation type="submission" date="2021-01" db="EMBL/GenBank/DDBJ databases">
        <authorList>
            <person name="Corre E."/>
            <person name="Pelletier E."/>
            <person name="Niang G."/>
            <person name="Scheremetjew M."/>
            <person name="Finn R."/>
            <person name="Kale V."/>
            <person name="Holt S."/>
            <person name="Cochrane G."/>
            <person name="Meng A."/>
            <person name="Brown T."/>
            <person name="Cohen L."/>
        </authorList>
    </citation>
    <scope>NUCLEOTIDE SEQUENCE</scope>
    <source>
        <strain evidence="3">GSBS06</strain>
    </source>
</reference>
<protein>
    <submittedName>
        <fullName evidence="3">Uncharacterized protein</fullName>
    </submittedName>
</protein>
<evidence type="ECO:0000256" key="1">
    <source>
        <dbReference type="SAM" id="Phobius"/>
    </source>
</evidence>
<dbReference type="AlphaFoldDB" id="A0A7S3UY57"/>
<evidence type="ECO:0000313" key="3">
    <source>
        <dbReference type="EMBL" id="CAE0440772.1"/>
    </source>
</evidence>
<organism evidence="3">
    <name type="scientific">Aplanochytrium stocchinoi</name>
    <dbReference type="NCBI Taxonomy" id="215587"/>
    <lineage>
        <taxon>Eukaryota</taxon>
        <taxon>Sar</taxon>
        <taxon>Stramenopiles</taxon>
        <taxon>Bigyra</taxon>
        <taxon>Labyrinthulomycetes</taxon>
        <taxon>Thraustochytrida</taxon>
        <taxon>Thraustochytriidae</taxon>
        <taxon>Aplanochytrium</taxon>
    </lineage>
</organism>
<keyword evidence="1" id="KW-0472">Membrane</keyword>
<feature type="transmembrane region" description="Helical" evidence="1">
    <location>
        <begin position="163"/>
        <end position="185"/>
    </location>
</feature>
<feature type="chain" id="PRO_5030521343" evidence="2">
    <location>
        <begin position="29"/>
        <end position="215"/>
    </location>
</feature>
<proteinExistence type="predicted"/>
<feature type="signal peptide" evidence="2">
    <location>
        <begin position="1"/>
        <end position="28"/>
    </location>
</feature>